<dbReference type="SUPFAM" id="SSF47413">
    <property type="entry name" value="lambda repressor-like DNA-binding domains"/>
    <property type="match status" value="1"/>
</dbReference>
<dbReference type="AlphaFoldDB" id="A0A075V9Z1"/>
<keyword evidence="2" id="KW-0614">Plasmid</keyword>
<evidence type="ECO:0000313" key="2">
    <source>
        <dbReference type="EMBL" id="AIG81339.1"/>
    </source>
</evidence>
<gene>
    <name evidence="2" type="ORF">AJAP_42860</name>
</gene>
<dbReference type="eggNOG" id="COG1396">
    <property type="taxonomic scope" value="Bacteria"/>
</dbReference>
<dbReference type="Proteomes" id="UP000028492">
    <property type="component" value="Plasmid pAmyja1"/>
</dbReference>
<dbReference type="Pfam" id="PF13443">
    <property type="entry name" value="HTH_26"/>
    <property type="match status" value="1"/>
</dbReference>
<name>A0A075V9Z1_9PSEU</name>
<dbReference type="EMBL" id="CP008954">
    <property type="protein sequence ID" value="AIG81339.1"/>
    <property type="molecule type" value="Genomic_DNA"/>
</dbReference>
<evidence type="ECO:0000259" key="1">
    <source>
        <dbReference type="Pfam" id="PF13443"/>
    </source>
</evidence>
<protein>
    <recommendedName>
        <fullName evidence="1">HTH cro/C1-type domain-containing protein</fullName>
    </recommendedName>
</protein>
<proteinExistence type="predicted"/>
<dbReference type="InterPro" id="IPR001387">
    <property type="entry name" value="Cro/C1-type_HTH"/>
</dbReference>
<dbReference type="KEGG" id="aja:AJAP_42860"/>
<feature type="domain" description="HTH cro/C1-type" evidence="1">
    <location>
        <begin position="14"/>
        <end position="68"/>
    </location>
</feature>
<dbReference type="RefSeq" id="WP_051972908.1">
    <property type="nucleotide sequence ID" value="NZ_CP008954.1"/>
</dbReference>
<dbReference type="HOGENOM" id="CLU_164061_0_0_11"/>
<dbReference type="Gene3D" id="1.10.260.40">
    <property type="entry name" value="lambda repressor-like DNA-binding domains"/>
    <property type="match status" value="1"/>
</dbReference>
<dbReference type="InterPro" id="IPR010982">
    <property type="entry name" value="Lambda_DNA-bd_dom_sf"/>
</dbReference>
<organism evidence="2 3">
    <name type="scientific">Amycolatopsis japonica</name>
    <dbReference type="NCBI Taxonomy" id="208439"/>
    <lineage>
        <taxon>Bacteria</taxon>
        <taxon>Bacillati</taxon>
        <taxon>Actinomycetota</taxon>
        <taxon>Actinomycetes</taxon>
        <taxon>Pseudonocardiales</taxon>
        <taxon>Pseudonocardiaceae</taxon>
        <taxon>Amycolatopsis</taxon>
        <taxon>Amycolatopsis japonica group</taxon>
    </lineage>
</organism>
<geneLocation type="plasmid" evidence="2 3">
    <name>pAmyja1</name>
</geneLocation>
<accession>A0A075V9Z1</accession>
<reference evidence="2 3" key="1">
    <citation type="journal article" date="2014" name="J. Biotechnol.">
        <title>Complete genome sequence of the actinobacterium Amycolatopsis japonica MG417-CF17(T) (=DSM 44213T) producing (S,S)-N,N'-ethylenediaminedisuccinic acid.</title>
        <authorList>
            <person name="Stegmann E."/>
            <person name="Albersmeier A."/>
            <person name="Spohn M."/>
            <person name="Gert H."/>
            <person name="Weber T."/>
            <person name="Wohlleben W."/>
            <person name="Kalinowski J."/>
            <person name="Ruckert C."/>
        </authorList>
    </citation>
    <scope>NUCLEOTIDE SEQUENCE [LARGE SCALE GENOMIC DNA]</scope>
    <source>
        <strain evidence="3">MG417-CF17 (DSM 44213)</strain>
        <plasmid evidence="2">pAmyja1</plasmid>
    </source>
</reference>
<dbReference type="GO" id="GO:0003677">
    <property type="term" value="F:DNA binding"/>
    <property type="evidence" value="ECO:0007669"/>
    <property type="project" value="InterPro"/>
</dbReference>
<sequence>MSTRFDADGFHSALDTVRLARRMTWIDVARATGVSAAMLSRMKHGAAPAADGLAALCRWGRLDVADFLTGAESPADEPGQDPITVAMLAIGQDRSLNRAARTALTTVLLTTYQQLLAMTAAAKTDA</sequence>
<keyword evidence="3" id="KW-1185">Reference proteome</keyword>
<evidence type="ECO:0000313" key="3">
    <source>
        <dbReference type="Proteomes" id="UP000028492"/>
    </source>
</evidence>